<protein>
    <submittedName>
        <fullName evidence="1">Uncharacterized protein</fullName>
    </submittedName>
</protein>
<accession>A0A235ERT0</accession>
<dbReference type="Proteomes" id="UP000215441">
    <property type="component" value="Unassembled WGS sequence"/>
</dbReference>
<dbReference type="EMBL" id="NOIG01000003">
    <property type="protein sequence ID" value="OYD51730.1"/>
    <property type="molecule type" value="Genomic_DNA"/>
</dbReference>
<reference evidence="1 2" key="1">
    <citation type="submission" date="2017-07" db="EMBL/GenBank/DDBJ databases">
        <title>Acidovorax KNDSW TSA 6 genome sequence and assembly.</title>
        <authorList>
            <person name="Mayilraj S."/>
        </authorList>
    </citation>
    <scope>NUCLEOTIDE SEQUENCE [LARGE SCALE GENOMIC DNA]</scope>
    <source>
        <strain evidence="1 2">KNDSW-TSA6</strain>
    </source>
</reference>
<keyword evidence="2" id="KW-1185">Reference proteome</keyword>
<gene>
    <name evidence="1" type="ORF">CBY09_02320</name>
</gene>
<sequence length="262" mass="29334">MIGRRFVPKGSLEAQWNLILNACGPCNNLKAALENDISVITMLPTPVPRDAAIEQQLAAEVARRASKTGSRRTGKSVANSHEEIEILQQSPGLFASFTFAGQPQINHDRIHHLAELHFRAFFYFCTYDDTTARGGFLLGEYLHLGAYGRGNWGCVEATWFAQQVSSWDLRFHGIGADGYFKIYIRKCTTSEIWSFAVEWNQSLRVLAFGGDRTSIDRLLEGMPERASFWTTSADGHSVRVTQEIPLEDGADRLFERSDDPAT</sequence>
<name>A0A235ERT0_9BURK</name>
<comment type="caution">
    <text evidence="1">The sequence shown here is derived from an EMBL/GenBank/DDBJ whole genome shotgun (WGS) entry which is preliminary data.</text>
</comment>
<proteinExistence type="predicted"/>
<evidence type="ECO:0000313" key="2">
    <source>
        <dbReference type="Proteomes" id="UP000215441"/>
    </source>
</evidence>
<evidence type="ECO:0000313" key="1">
    <source>
        <dbReference type="EMBL" id="OYD51730.1"/>
    </source>
</evidence>
<dbReference type="AlphaFoldDB" id="A0A235ERT0"/>
<organism evidence="1 2">
    <name type="scientific">Acidovorax kalamii</name>
    <dbReference type="NCBI Taxonomy" id="2004485"/>
    <lineage>
        <taxon>Bacteria</taxon>
        <taxon>Pseudomonadati</taxon>
        <taxon>Pseudomonadota</taxon>
        <taxon>Betaproteobacteria</taxon>
        <taxon>Burkholderiales</taxon>
        <taxon>Comamonadaceae</taxon>
        <taxon>Acidovorax</taxon>
    </lineage>
</organism>